<evidence type="ECO:0000313" key="3">
    <source>
        <dbReference type="Proteomes" id="UP000317901"/>
    </source>
</evidence>
<dbReference type="OrthoDB" id="9812539at2"/>
<evidence type="ECO:0000313" key="2">
    <source>
        <dbReference type="EMBL" id="TWR93501.1"/>
    </source>
</evidence>
<keyword evidence="1" id="KW-0472">Membrane</keyword>
<keyword evidence="1" id="KW-0812">Transmembrane</keyword>
<feature type="transmembrane region" description="Helical" evidence="1">
    <location>
        <begin position="87"/>
        <end position="109"/>
    </location>
</feature>
<proteinExistence type="predicted"/>
<feature type="transmembrane region" description="Helical" evidence="1">
    <location>
        <begin position="129"/>
        <end position="150"/>
    </location>
</feature>
<dbReference type="Proteomes" id="UP000317901">
    <property type="component" value="Unassembled WGS sequence"/>
</dbReference>
<accession>A0A5C5Q273</accession>
<dbReference type="AlphaFoldDB" id="A0A5C5Q273"/>
<dbReference type="EMBL" id="VFIP01000021">
    <property type="protein sequence ID" value="TWR93501.1"/>
    <property type="molecule type" value="Genomic_DNA"/>
</dbReference>
<name>A0A5C5Q273_9PSED</name>
<reference evidence="2 3" key="1">
    <citation type="submission" date="2019-06" db="EMBL/GenBank/DDBJ databases">
        <title>Pseudomonas bimorpha sp. nov. isolated from bovine raw milk and skim milk concentrate.</title>
        <authorList>
            <person name="Hofmann K."/>
            <person name="Huptas C."/>
            <person name="Doll E."/>
            <person name="Scherer S."/>
            <person name="Wenning M."/>
        </authorList>
    </citation>
    <scope>NUCLEOTIDE SEQUENCE [LARGE SCALE GENOMIC DNA]</scope>
    <source>
        <strain evidence="2 3">DSM 108990</strain>
    </source>
</reference>
<organism evidence="2 3">
    <name type="scientific">Pseudomonas saxonica</name>
    <dbReference type="NCBI Taxonomy" id="2600598"/>
    <lineage>
        <taxon>Bacteria</taxon>
        <taxon>Pseudomonadati</taxon>
        <taxon>Pseudomonadota</taxon>
        <taxon>Gammaproteobacteria</taxon>
        <taxon>Pseudomonadales</taxon>
        <taxon>Pseudomonadaceae</taxon>
        <taxon>Pseudomonas</taxon>
    </lineage>
</organism>
<dbReference type="Pfam" id="PF11158">
    <property type="entry name" value="DUF2938"/>
    <property type="match status" value="1"/>
</dbReference>
<keyword evidence="1" id="KW-1133">Transmembrane helix</keyword>
<evidence type="ECO:0000256" key="1">
    <source>
        <dbReference type="SAM" id="Phobius"/>
    </source>
</evidence>
<dbReference type="InterPro" id="IPR021329">
    <property type="entry name" value="DUF2938"/>
</dbReference>
<comment type="caution">
    <text evidence="2">The sequence shown here is derived from an EMBL/GenBank/DDBJ whole genome shotgun (WGS) entry which is preliminary data.</text>
</comment>
<feature type="transmembrane region" description="Helical" evidence="1">
    <location>
        <begin position="56"/>
        <end position="75"/>
    </location>
</feature>
<gene>
    <name evidence="2" type="ORF">FJD37_12625</name>
</gene>
<sequence length="157" mass="16792">MGATLIMDVSGFVQTRVLGSTSLDYGLVGRWLGYMLQGRFRHASITAATPIRNERLMGWVFHYITGIVFATLLIGAKGPAWICDPTLTPALVMGLVSVIAPFFIMQPALGFGVAASKTGSPSIARRKSVIAHLTFGVGLFVAAWLLSLLFPASFCLS</sequence>
<protein>
    <submittedName>
        <fullName evidence="2">DUF2938 domain-containing protein</fullName>
    </submittedName>
</protein>